<protein>
    <submittedName>
        <fullName evidence="2">Uncharacterized protein</fullName>
    </submittedName>
</protein>
<reference evidence="2" key="1">
    <citation type="submission" date="2023-10" db="EMBL/GenBank/DDBJ databases">
        <authorList>
            <person name="Chen Y."/>
            <person name="Shah S."/>
            <person name="Dougan E. K."/>
            <person name="Thang M."/>
            <person name="Chan C."/>
        </authorList>
    </citation>
    <scope>NUCLEOTIDE SEQUENCE [LARGE SCALE GENOMIC DNA]</scope>
</reference>
<feature type="compositionally biased region" description="Low complexity" evidence="1">
    <location>
        <begin position="238"/>
        <end position="284"/>
    </location>
</feature>
<gene>
    <name evidence="2" type="ORF">PCOR1329_LOCUS3758</name>
</gene>
<feature type="compositionally biased region" description="Low complexity" evidence="1">
    <location>
        <begin position="537"/>
        <end position="553"/>
    </location>
</feature>
<dbReference type="EMBL" id="CAUYUJ010000972">
    <property type="protein sequence ID" value="CAK0793460.1"/>
    <property type="molecule type" value="Genomic_DNA"/>
</dbReference>
<evidence type="ECO:0000313" key="3">
    <source>
        <dbReference type="Proteomes" id="UP001189429"/>
    </source>
</evidence>
<sequence length="561" mass="55907">MPPAGSRIDLSVQREVLRSLDTVLLAVEEALDRRRHSLAEIDRQLRELDPPAQQRLRDRLRGYAPPPPPLFTCSGGGLSLPRPSSGRAPLEPPAESTRTRPLGRRGRAEGTRAEGAAHPLLAHSGGSASSTMTPASAGAPDLTTSASGRSLGVSLADKGPWELPQGPGAGEGAGVSGLLGLAAEAAGWGVAEEPAEVFGAHEVHEVDAAHAEEAHGGPDTRSAGRSPAVSGGTPPGKATAARAASASLAEDAAAAGAQDAPRSAERLQAAAAQAGQEPPDGAAAIRPPGAYGGSQAAESMAGSGRLPERQTPSAFRAVSAASGPQWAEAARGRRQDPTAGTPAGAGHTPAVTPQAAGPMAPLVDRPAAMACSLEPSATGDVAKVLLEPQPTPAGPTTNAPVVRLRALTPPRCRTAVTRLPQRARSASPLAPTLGRELAGATACPLCGAARLLHRQSPPALWVTPVPPLAGPGARGGCGACSAGLPSRHAAPTHAMVPARRAAVSTATRMSVSPRGGPAANTVSARGAPVAAARVGKAASPGAVAPGSAARSPAKPWTKASL</sequence>
<evidence type="ECO:0000256" key="1">
    <source>
        <dbReference type="SAM" id="MobiDB-lite"/>
    </source>
</evidence>
<evidence type="ECO:0000313" key="2">
    <source>
        <dbReference type="EMBL" id="CAK0793460.1"/>
    </source>
</evidence>
<organism evidence="2 3">
    <name type="scientific">Prorocentrum cordatum</name>
    <dbReference type="NCBI Taxonomy" id="2364126"/>
    <lineage>
        <taxon>Eukaryota</taxon>
        <taxon>Sar</taxon>
        <taxon>Alveolata</taxon>
        <taxon>Dinophyceae</taxon>
        <taxon>Prorocentrales</taxon>
        <taxon>Prorocentraceae</taxon>
        <taxon>Prorocentrum</taxon>
    </lineage>
</organism>
<accession>A0ABN9PLC3</accession>
<feature type="compositionally biased region" description="Low complexity" evidence="1">
    <location>
        <begin position="337"/>
        <end position="353"/>
    </location>
</feature>
<comment type="caution">
    <text evidence="2">The sequence shown here is derived from an EMBL/GenBank/DDBJ whole genome shotgun (WGS) entry which is preliminary data.</text>
</comment>
<feature type="region of interest" description="Disordered" evidence="1">
    <location>
        <begin position="59"/>
        <end position="169"/>
    </location>
</feature>
<proteinExistence type="predicted"/>
<keyword evidence="3" id="KW-1185">Reference proteome</keyword>
<dbReference type="Proteomes" id="UP001189429">
    <property type="component" value="Unassembled WGS sequence"/>
</dbReference>
<feature type="region of interest" description="Disordered" evidence="1">
    <location>
        <begin position="212"/>
        <end position="358"/>
    </location>
</feature>
<feature type="region of interest" description="Disordered" evidence="1">
    <location>
        <begin position="537"/>
        <end position="561"/>
    </location>
</feature>
<name>A0ABN9PLC3_9DINO</name>